<protein>
    <recommendedName>
        <fullName evidence="5 14">Adenine DNA glycosylase</fullName>
        <ecNumber evidence="4 14">3.2.2.31</ecNumber>
    </recommendedName>
</protein>
<dbReference type="Gene3D" id="1.10.340.30">
    <property type="entry name" value="Hypothetical protein, domain 2"/>
    <property type="match status" value="1"/>
</dbReference>
<evidence type="ECO:0000256" key="5">
    <source>
        <dbReference type="ARBA" id="ARBA00022023"/>
    </source>
</evidence>
<evidence type="ECO:0000256" key="7">
    <source>
        <dbReference type="ARBA" id="ARBA00022723"/>
    </source>
</evidence>
<dbReference type="NCBIfam" id="TIGR01084">
    <property type="entry name" value="mutY"/>
    <property type="match status" value="1"/>
</dbReference>
<dbReference type="PROSITE" id="PS01155">
    <property type="entry name" value="ENDONUCLEASE_III_2"/>
    <property type="match status" value="1"/>
</dbReference>
<dbReference type="GO" id="GO:0032357">
    <property type="term" value="F:oxidized purine DNA binding"/>
    <property type="evidence" value="ECO:0007669"/>
    <property type="project" value="TreeGrafter"/>
</dbReference>
<dbReference type="Proteomes" id="UP000824140">
    <property type="component" value="Unassembled WGS sequence"/>
</dbReference>
<dbReference type="PANTHER" id="PTHR42944:SF1">
    <property type="entry name" value="ADENINE DNA GLYCOSYLASE"/>
    <property type="match status" value="1"/>
</dbReference>
<dbReference type="SUPFAM" id="SSF48150">
    <property type="entry name" value="DNA-glycosylase"/>
    <property type="match status" value="1"/>
</dbReference>
<dbReference type="Gene3D" id="1.10.1670.10">
    <property type="entry name" value="Helix-hairpin-Helix base-excision DNA repair enzymes (C-terminal)"/>
    <property type="match status" value="1"/>
</dbReference>
<dbReference type="CDD" id="cd00056">
    <property type="entry name" value="ENDO3c"/>
    <property type="match status" value="1"/>
</dbReference>
<dbReference type="Gene3D" id="3.90.79.10">
    <property type="entry name" value="Nucleoside Triphosphate Pyrophosphohydrolase"/>
    <property type="match status" value="1"/>
</dbReference>
<dbReference type="AlphaFoldDB" id="A0A9D1FYI9"/>
<dbReference type="GO" id="GO:0046872">
    <property type="term" value="F:metal ion binding"/>
    <property type="evidence" value="ECO:0007669"/>
    <property type="project" value="UniProtKB-UniRule"/>
</dbReference>
<comment type="catalytic activity">
    <reaction evidence="1 14">
        <text>Hydrolyzes free adenine bases from 7,8-dihydro-8-oxoguanine:adenine mismatched double-stranded DNA, leaving an apurinic site.</text>
        <dbReference type="EC" id="3.2.2.31"/>
    </reaction>
</comment>
<evidence type="ECO:0000256" key="14">
    <source>
        <dbReference type="RuleBase" id="RU365096"/>
    </source>
</evidence>
<dbReference type="SUPFAM" id="SSF55811">
    <property type="entry name" value="Nudix"/>
    <property type="match status" value="1"/>
</dbReference>
<reference evidence="16" key="2">
    <citation type="journal article" date="2021" name="PeerJ">
        <title>Extensive microbial diversity within the chicken gut microbiome revealed by metagenomics and culture.</title>
        <authorList>
            <person name="Gilroy R."/>
            <person name="Ravi A."/>
            <person name="Getino M."/>
            <person name="Pursley I."/>
            <person name="Horton D.L."/>
            <person name="Alikhan N.F."/>
            <person name="Baker D."/>
            <person name="Gharbi K."/>
            <person name="Hall N."/>
            <person name="Watson M."/>
            <person name="Adriaenssens E.M."/>
            <person name="Foster-Nyarko E."/>
            <person name="Jarju S."/>
            <person name="Secka A."/>
            <person name="Antonio M."/>
            <person name="Oren A."/>
            <person name="Chaudhuri R.R."/>
            <person name="La Ragione R."/>
            <person name="Hildebrand F."/>
            <person name="Pallen M.J."/>
        </authorList>
    </citation>
    <scope>NUCLEOTIDE SEQUENCE</scope>
    <source>
        <strain evidence="16">13766</strain>
    </source>
</reference>
<comment type="cofactor">
    <cofactor evidence="14">
        <name>[4Fe-4S] cluster</name>
        <dbReference type="ChEBI" id="CHEBI:49883"/>
    </cofactor>
    <text evidence="14">Binds 1 [4Fe-4S] cluster.</text>
</comment>
<evidence type="ECO:0000256" key="1">
    <source>
        <dbReference type="ARBA" id="ARBA00000843"/>
    </source>
</evidence>
<dbReference type="GO" id="GO:0034039">
    <property type="term" value="F:8-oxo-7,8-dihydroguanine DNA N-glycosylase activity"/>
    <property type="evidence" value="ECO:0007669"/>
    <property type="project" value="TreeGrafter"/>
</dbReference>
<evidence type="ECO:0000259" key="15">
    <source>
        <dbReference type="SMART" id="SM00478"/>
    </source>
</evidence>
<name>A0A9D1FYI9_9FIRM</name>
<dbReference type="InterPro" id="IPR023170">
    <property type="entry name" value="HhH_base_excis_C"/>
</dbReference>
<sequence>MQDRLLRWMRENDRDLPWRGETDPYKIWISEIMLQQTRAEAVKPYYARFLADFPDVYALARAPLDAVFKRWEGLGYYSRARNLHRAAQEIVTKYDGNLPRTREGLLRLPGIGAYAAGAIASIAFGERVPALDGNQARVLSRLYCLDAPLKSPLDLYPLALSLVPESAPGDYNQALMDLGALVCLPKIPRCEACPLNGLCAARRAGRERELPVKPPRGDKRLERRGVAVVFAGKRVLVRKRPEKGLLAGLYEFPNFLDACDAASLVECLGELGVSARPGGEACAYTHVFTHRIWEMKAFWFRADADACGKGMTAVDADELEALSFPSAMRPFLDFARIKLLAKEE</sequence>
<dbReference type="InterPro" id="IPR004036">
    <property type="entry name" value="Endonuclease-III-like_CS2"/>
</dbReference>
<dbReference type="SMART" id="SM00478">
    <property type="entry name" value="ENDO3c"/>
    <property type="match status" value="1"/>
</dbReference>
<feature type="domain" description="HhH-GPD" evidence="15">
    <location>
        <begin position="33"/>
        <end position="181"/>
    </location>
</feature>
<evidence type="ECO:0000256" key="10">
    <source>
        <dbReference type="ARBA" id="ARBA00023004"/>
    </source>
</evidence>
<gene>
    <name evidence="16" type="primary">mutY</name>
    <name evidence="16" type="ORF">IAA84_01955</name>
</gene>
<keyword evidence="8 14" id="KW-0227">DNA damage</keyword>
<dbReference type="InterPro" id="IPR029119">
    <property type="entry name" value="MutY_C"/>
</dbReference>
<evidence type="ECO:0000313" key="17">
    <source>
        <dbReference type="Proteomes" id="UP000824140"/>
    </source>
</evidence>
<dbReference type="Pfam" id="PF00730">
    <property type="entry name" value="HhH-GPD"/>
    <property type="match status" value="1"/>
</dbReference>
<dbReference type="GO" id="GO:0006298">
    <property type="term" value="P:mismatch repair"/>
    <property type="evidence" value="ECO:0007669"/>
    <property type="project" value="TreeGrafter"/>
</dbReference>
<comment type="caution">
    <text evidence="16">The sequence shown here is derived from an EMBL/GenBank/DDBJ whole genome shotgun (WGS) entry which is preliminary data.</text>
</comment>
<dbReference type="InterPro" id="IPR011257">
    <property type="entry name" value="DNA_glycosylase"/>
</dbReference>
<organism evidence="16 17">
    <name type="scientific">Candidatus Alectryocaccomicrobium excrementavium</name>
    <dbReference type="NCBI Taxonomy" id="2840668"/>
    <lineage>
        <taxon>Bacteria</taxon>
        <taxon>Bacillati</taxon>
        <taxon>Bacillota</taxon>
        <taxon>Clostridia</taxon>
        <taxon>Candidatus Alectryocaccomicrobium</taxon>
    </lineage>
</organism>
<dbReference type="FunFam" id="1.10.340.30:FF:000002">
    <property type="entry name" value="Adenine DNA glycosylase"/>
    <property type="match status" value="1"/>
</dbReference>
<keyword evidence="10 14" id="KW-0408">Iron</keyword>
<dbReference type="InterPro" id="IPR003265">
    <property type="entry name" value="HhH-GPD_domain"/>
</dbReference>
<dbReference type="InterPro" id="IPR003651">
    <property type="entry name" value="Endonuclease3_FeS-loop_motif"/>
</dbReference>
<evidence type="ECO:0000313" key="16">
    <source>
        <dbReference type="EMBL" id="HIS91762.1"/>
    </source>
</evidence>
<dbReference type="SMART" id="SM00525">
    <property type="entry name" value="FES"/>
    <property type="match status" value="1"/>
</dbReference>
<keyword evidence="9" id="KW-0378">Hydrolase</keyword>
<comment type="function">
    <text evidence="2">Adenine glycosylase active on G-A mispairs. MutY also corrects error-prone DNA synthesis past GO lesions which are due to the oxidatively damaged form of guanine: 7,8-dihydro-8-oxoguanine (8-oxo-dGTP).</text>
</comment>
<evidence type="ECO:0000256" key="6">
    <source>
        <dbReference type="ARBA" id="ARBA00022485"/>
    </source>
</evidence>
<evidence type="ECO:0000256" key="12">
    <source>
        <dbReference type="ARBA" id="ARBA00023204"/>
    </source>
</evidence>
<proteinExistence type="inferred from homology"/>
<dbReference type="CDD" id="cd03431">
    <property type="entry name" value="NUDIX_DNA_Glycosylase_C-MutY"/>
    <property type="match status" value="1"/>
</dbReference>
<keyword evidence="13 14" id="KW-0326">Glycosidase</keyword>
<evidence type="ECO:0000256" key="9">
    <source>
        <dbReference type="ARBA" id="ARBA00022801"/>
    </source>
</evidence>
<evidence type="ECO:0000256" key="4">
    <source>
        <dbReference type="ARBA" id="ARBA00012045"/>
    </source>
</evidence>
<evidence type="ECO:0000256" key="13">
    <source>
        <dbReference type="ARBA" id="ARBA00023295"/>
    </source>
</evidence>
<accession>A0A9D1FYI9</accession>
<dbReference type="PANTHER" id="PTHR42944">
    <property type="entry name" value="ADENINE DNA GLYCOSYLASE"/>
    <property type="match status" value="1"/>
</dbReference>
<dbReference type="InterPro" id="IPR015797">
    <property type="entry name" value="NUDIX_hydrolase-like_dom_sf"/>
</dbReference>
<keyword evidence="11" id="KW-0411">Iron-sulfur</keyword>
<comment type="similarity">
    <text evidence="3 14">Belongs to the Nth/MutY family.</text>
</comment>
<keyword evidence="12" id="KW-0234">DNA repair</keyword>
<keyword evidence="6" id="KW-0004">4Fe-4S</keyword>
<dbReference type="InterPro" id="IPR044298">
    <property type="entry name" value="MIG/MutY"/>
</dbReference>
<dbReference type="GO" id="GO:0000701">
    <property type="term" value="F:purine-specific mismatch base pair DNA N-glycosylase activity"/>
    <property type="evidence" value="ECO:0007669"/>
    <property type="project" value="UniProtKB-EC"/>
</dbReference>
<dbReference type="EMBL" id="DVJN01000036">
    <property type="protein sequence ID" value="HIS91762.1"/>
    <property type="molecule type" value="Genomic_DNA"/>
</dbReference>
<dbReference type="GO" id="GO:0035485">
    <property type="term" value="F:adenine/guanine mispair binding"/>
    <property type="evidence" value="ECO:0007669"/>
    <property type="project" value="TreeGrafter"/>
</dbReference>
<dbReference type="GO" id="GO:0051539">
    <property type="term" value="F:4 iron, 4 sulfur cluster binding"/>
    <property type="evidence" value="ECO:0007669"/>
    <property type="project" value="UniProtKB-UniRule"/>
</dbReference>
<dbReference type="EC" id="3.2.2.31" evidence="4 14"/>
<evidence type="ECO:0000256" key="2">
    <source>
        <dbReference type="ARBA" id="ARBA00002933"/>
    </source>
</evidence>
<dbReference type="Pfam" id="PF14815">
    <property type="entry name" value="NUDIX_4"/>
    <property type="match status" value="1"/>
</dbReference>
<dbReference type="InterPro" id="IPR005760">
    <property type="entry name" value="A/G_AdeGlyc_MutY"/>
</dbReference>
<dbReference type="GO" id="GO:0006284">
    <property type="term" value="P:base-excision repair"/>
    <property type="evidence" value="ECO:0007669"/>
    <property type="project" value="UniProtKB-UniRule"/>
</dbReference>
<reference evidence="16" key="1">
    <citation type="submission" date="2020-10" db="EMBL/GenBank/DDBJ databases">
        <authorList>
            <person name="Gilroy R."/>
        </authorList>
    </citation>
    <scope>NUCLEOTIDE SEQUENCE</scope>
    <source>
        <strain evidence="16">13766</strain>
    </source>
</reference>
<evidence type="ECO:0000256" key="8">
    <source>
        <dbReference type="ARBA" id="ARBA00022763"/>
    </source>
</evidence>
<evidence type="ECO:0000256" key="3">
    <source>
        <dbReference type="ARBA" id="ARBA00008343"/>
    </source>
</evidence>
<keyword evidence="7" id="KW-0479">Metal-binding</keyword>
<evidence type="ECO:0000256" key="11">
    <source>
        <dbReference type="ARBA" id="ARBA00023014"/>
    </source>
</evidence>